<keyword evidence="2" id="KW-1185">Reference proteome</keyword>
<reference evidence="2" key="1">
    <citation type="journal article" date="2024" name="Proc. Natl. Acad. Sci. U.S.A.">
        <title>Extraordinary preservation of gene collinearity over three hundred million years revealed in homosporous lycophytes.</title>
        <authorList>
            <person name="Li C."/>
            <person name="Wickell D."/>
            <person name="Kuo L.Y."/>
            <person name="Chen X."/>
            <person name="Nie B."/>
            <person name="Liao X."/>
            <person name="Peng D."/>
            <person name="Ji J."/>
            <person name="Jenkins J."/>
            <person name="Williams M."/>
            <person name="Shu S."/>
            <person name="Plott C."/>
            <person name="Barry K."/>
            <person name="Rajasekar S."/>
            <person name="Grimwood J."/>
            <person name="Han X."/>
            <person name="Sun S."/>
            <person name="Hou Z."/>
            <person name="He W."/>
            <person name="Dai G."/>
            <person name="Sun C."/>
            <person name="Schmutz J."/>
            <person name="Leebens-Mack J.H."/>
            <person name="Li F.W."/>
            <person name="Wang L."/>
        </authorList>
    </citation>
    <scope>NUCLEOTIDE SEQUENCE [LARGE SCALE GENOMIC DNA]</scope>
    <source>
        <strain evidence="2">cv. PW_Plant_1</strain>
    </source>
</reference>
<name>A0ACC2BS95_DIPCM</name>
<evidence type="ECO:0000313" key="1">
    <source>
        <dbReference type="EMBL" id="KAJ7532646.1"/>
    </source>
</evidence>
<comment type="caution">
    <text evidence="1">The sequence shown here is derived from an EMBL/GenBank/DDBJ whole genome shotgun (WGS) entry which is preliminary data.</text>
</comment>
<evidence type="ECO:0000313" key="2">
    <source>
        <dbReference type="Proteomes" id="UP001162992"/>
    </source>
</evidence>
<accession>A0ACC2BS95</accession>
<gene>
    <name evidence="1" type="ORF">O6H91_13G013200</name>
</gene>
<protein>
    <submittedName>
        <fullName evidence="1">Uncharacterized protein</fullName>
    </submittedName>
</protein>
<organism evidence="1 2">
    <name type="scientific">Diphasiastrum complanatum</name>
    <name type="common">Issler's clubmoss</name>
    <name type="synonym">Lycopodium complanatum</name>
    <dbReference type="NCBI Taxonomy" id="34168"/>
    <lineage>
        <taxon>Eukaryota</taxon>
        <taxon>Viridiplantae</taxon>
        <taxon>Streptophyta</taxon>
        <taxon>Embryophyta</taxon>
        <taxon>Tracheophyta</taxon>
        <taxon>Lycopodiopsida</taxon>
        <taxon>Lycopodiales</taxon>
        <taxon>Lycopodiaceae</taxon>
        <taxon>Lycopodioideae</taxon>
        <taxon>Diphasiastrum</taxon>
    </lineage>
</organism>
<sequence>MSGVIGRSTLLTTAIPDAGFSRQIGGNEAASQSHHKSQLHAFCLHRRACQNVGQLRASSTWRLKLSRSFGIVCSSQSWRGDSGEKYPGATPVFPRIDVRDPYKRLGISQEASEEEIREARNFLLNQYGAHKQSAKAIESAYDKIIFESLRQRKKHKATTRKLSPPPAWLTALSNRIEAPPLKAVLLRAAVFAALGVWSIVDSADGGPAFQVLLSFVACVYFLNQRLKSTWKSVIVGFGALILGWVLGSFLIPVLPTLVFPGSWNIELMTSLISYVFLFFPATYLR</sequence>
<dbReference type="EMBL" id="CM055104">
    <property type="protein sequence ID" value="KAJ7532646.1"/>
    <property type="molecule type" value="Genomic_DNA"/>
</dbReference>
<proteinExistence type="predicted"/>
<dbReference type="Proteomes" id="UP001162992">
    <property type="component" value="Chromosome 13"/>
</dbReference>